<dbReference type="InterPro" id="IPR008792">
    <property type="entry name" value="PQQD"/>
</dbReference>
<evidence type="ECO:0000313" key="1">
    <source>
        <dbReference type="EMBL" id="SHL20394.1"/>
    </source>
</evidence>
<organism evidence="1 2">
    <name type="scientific">Xylanibacter ruminicola</name>
    <name type="common">Prevotella ruminicola</name>
    <dbReference type="NCBI Taxonomy" id="839"/>
    <lineage>
        <taxon>Bacteria</taxon>
        <taxon>Pseudomonadati</taxon>
        <taxon>Bacteroidota</taxon>
        <taxon>Bacteroidia</taxon>
        <taxon>Bacteroidales</taxon>
        <taxon>Prevotellaceae</taxon>
        <taxon>Xylanibacter</taxon>
    </lineage>
</organism>
<gene>
    <name evidence="1" type="ORF">SAMN05216463_1314</name>
</gene>
<dbReference type="RefSeq" id="WP_073211356.1">
    <property type="nucleotide sequence ID" value="NZ_FRBD01000031.1"/>
</dbReference>
<dbReference type="Gene3D" id="1.10.10.1150">
    <property type="entry name" value="Coenzyme PQQ synthesis protein D (PqqD)"/>
    <property type="match status" value="1"/>
</dbReference>
<dbReference type="EMBL" id="FRBD01000031">
    <property type="protein sequence ID" value="SHL20394.1"/>
    <property type="molecule type" value="Genomic_DNA"/>
</dbReference>
<name>A0A1M6YPY5_XYLRU</name>
<reference evidence="1 2" key="1">
    <citation type="submission" date="2016-11" db="EMBL/GenBank/DDBJ databases">
        <authorList>
            <person name="Jaros S."/>
            <person name="Januszkiewicz K."/>
            <person name="Wedrychowicz H."/>
        </authorList>
    </citation>
    <scope>NUCLEOTIDE SEQUENCE [LARGE SCALE GENOMIC DNA]</scope>
    <source>
        <strain evidence="1 2">KHT3</strain>
    </source>
</reference>
<accession>A0A1M6YPY5</accession>
<dbReference type="InterPro" id="IPR041881">
    <property type="entry name" value="PqqD_sf"/>
</dbReference>
<evidence type="ECO:0000313" key="2">
    <source>
        <dbReference type="Proteomes" id="UP000184130"/>
    </source>
</evidence>
<sequence>MRLKKGFVLREVCGERVIMGEGLGAINFGKLLALNETAAWLWQQAQAMGDFTVEALAEKLCAEYDVTADEAKADVKEMIAEWQKVDVVE</sequence>
<dbReference type="Pfam" id="PF05402">
    <property type="entry name" value="PqqD"/>
    <property type="match status" value="1"/>
</dbReference>
<dbReference type="Proteomes" id="UP000184130">
    <property type="component" value="Unassembled WGS sequence"/>
</dbReference>
<proteinExistence type="predicted"/>
<protein>
    <submittedName>
        <fullName evidence="1">Coenzyme PQQ synthesis protein D (PqqD)</fullName>
    </submittedName>
</protein>
<dbReference type="AlphaFoldDB" id="A0A1M6YPY5"/>
<dbReference type="OrthoDB" id="9795908at2"/>